<evidence type="ECO:0000313" key="4">
    <source>
        <dbReference type="Proteomes" id="UP000238949"/>
    </source>
</evidence>
<accession>A0A2S9V833</accession>
<dbReference type="PIRSF" id="PIRSF028458">
    <property type="entry name" value="UCP028458_glyceroPtfrase"/>
    <property type="match status" value="1"/>
</dbReference>
<protein>
    <submittedName>
        <fullName evidence="3">CDP-glycerol--poly(Glycerophosphate) glycerophosphotransferase</fullName>
    </submittedName>
</protein>
<dbReference type="InterPro" id="IPR003331">
    <property type="entry name" value="UDP_GlcNAc_Epimerase_2_dom"/>
</dbReference>
<dbReference type="InterPro" id="IPR043148">
    <property type="entry name" value="TagF_C"/>
</dbReference>
<keyword evidence="3" id="KW-0808">Transferase</keyword>
<feature type="domain" description="UDP-N-acetylglucosamine 2-epimerase" evidence="2">
    <location>
        <begin position="172"/>
        <end position="315"/>
    </location>
</feature>
<dbReference type="SUPFAM" id="SSF53756">
    <property type="entry name" value="UDP-Glycosyltransferase/glycogen phosphorylase"/>
    <property type="match status" value="1"/>
</dbReference>
<dbReference type="InterPro" id="IPR016886">
    <property type="entry name" value="UCP028458_glyceroPtfrase"/>
</dbReference>
<organism evidence="3 4">
    <name type="scientific">Alteromonas alba</name>
    <dbReference type="NCBI Taxonomy" id="2079529"/>
    <lineage>
        <taxon>Bacteria</taxon>
        <taxon>Pseudomonadati</taxon>
        <taxon>Pseudomonadota</taxon>
        <taxon>Gammaproteobacteria</taxon>
        <taxon>Alteromonadales</taxon>
        <taxon>Alteromonadaceae</taxon>
        <taxon>Alteromonas/Salinimonas group</taxon>
        <taxon>Alteromonas</taxon>
    </lineage>
</organism>
<comment type="caution">
    <text evidence="3">The sequence shown here is derived from an EMBL/GenBank/DDBJ whole genome shotgun (WGS) entry which is preliminary data.</text>
</comment>
<dbReference type="EMBL" id="PVNP01000182">
    <property type="protein sequence ID" value="PRO72598.1"/>
    <property type="molecule type" value="Genomic_DNA"/>
</dbReference>
<dbReference type="RefSeq" id="WP_105935465.1">
    <property type="nucleotide sequence ID" value="NZ_PVNP01000182.1"/>
</dbReference>
<evidence type="ECO:0000256" key="1">
    <source>
        <dbReference type="RuleBase" id="RU003513"/>
    </source>
</evidence>
<gene>
    <name evidence="3" type="ORF">C6Y40_16225</name>
</gene>
<dbReference type="AlphaFoldDB" id="A0A2S9V833"/>
<evidence type="ECO:0000313" key="3">
    <source>
        <dbReference type="EMBL" id="PRO72598.1"/>
    </source>
</evidence>
<dbReference type="GO" id="GO:0016740">
    <property type="term" value="F:transferase activity"/>
    <property type="evidence" value="ECO:0007669"/>
    <property type="project" value="UniProtKB-KW"/>
</dbReference>
<dbReference type="OrthoDB" id="6212418at2"/>
<reference evidence="4" key="1">
    <citation type="journal article" date="2020" name="Int. J. Syst. Evol. Microbiol.">
        <title>Alteromonas alba sp. nov., a marine bacterium isolated from the seawater of the West Pacific Ocean.</title>
        <authorList>
            <person name="Sun C."/>
            <person name="Wu Y.-H."/>
            <person name="Xamxidin M."/>
            <person name="Cheng H."/>
            <person name="Xu X.-W."/>
        </authorList>
    </citation>
    <scope>NUCLEOTIDE SEQUENCE [LARGE SCALE GENOMIC DNA]</scope>
    <source>
        <strain evidence="4">190</strain>
    </source>
</reference>
<comment type="similarity">
    <text evidence="1">Belongs to the UDP-N-acetylglucosamine 2-epimerase family.</text>
</comment>
<dbReference type="Pfam" id="PF02350">
    <property type="entry name" value="Epimerase_2"/>
    <property type="match status" value="1"/>
</dbReference>
<dbReference type="Gene3D" id="3.40.50.12580">
    <property type="match status" value="1"/>
</dbReference>
<keyword evidence="4" id="KW-1185">Reference proteome</keyword>
<dbReference type="Proteomes" id="UP000238949">
    <property type="component" value="Unassembled WGS sequence"/>
</dbReference>
<keyword evidence="1" id="KW-0413">Isomerase</keyword>
<dbReference type="GO" id="GO:0016853">
    <property type="term" value="F:isomerase activity"/>
    <property type="evidence" value="ECO:0007669"/>
    <property type="project" value="UniProtKB-KW"/>
</dbReference>
<proteinExistence type="inferred from homology"/>
<name>A0A2S9V833_9ALTE</name>
<sequence>MTKRYVLFATLPYAYAIFRPLQTEILARGDEVAWYLESGCENYLNQEEVLLNSIDEVVAYNPIAIFACGNHIYHFLPGTKVALFHGYAVGKRGEKGDVLDDHFTIRNWFDIYCTQGPSSTPIFKMLEQKHGFFKSYETGWCKVDPYFTQPKLQNNGKTTILYSPTFSRGITSVETLYDTIAHLASKRDWHWIITFHPKITDSTIIERYKSLAMRLDNVSFERNEGLPTLQRADLMLCDSSSIILEFMLLDKPVVTYRNTNPGPHLLDVTDTTQVEPAIEEALTMPETLMQSIKDYTWQHEAHRDGNNSARVLDAVDDFNKNHKGTLKAKPRNWLRKFKLRKKLGYWK</sequence>
<evidence type="ECO:0000259" key="2">
    <source>
        <dbReference type="Pfam" id="PF02350"/>
    </source>
</evidence>